<name>A0A2P2N0F3_RHIMU</name>
<accession>A0A2P2N0F3</accession>
<dbReference type="AlphaFoldDB" id="A0A2P2N0F3"/>
<evidence type="ECO:0000313" key="1">
    <source>
        <dbReference type="EMBL" id="MBX35952.1"/>
    </source>
</evidence>
<organism evidence="1">
    <name type="scientific">Rhizophora mucronata</name>
    <name type="common">Asiatic mangrove</name>
    <dbReference type="NCBI Taxonomy" id="61149"/>
    <lineage>
        <taxon>Eukaryota</taxon>
        <taxon>Viridiplantae</taxon>
        <taxon>Streptophyta</taxon>
        <taxon>Embryophyta</taxon>
        <taxon>Tracheophyta</taxon>
        <taxon>Spermatophyta</taxon>
        <taxon>Magnoliopsida</taxon>
        <taxon>eudicotyledons</taxon>
        <taxon>Gunneridae</taxon>
        <taxon>Pentapetalae</taxon>
        <taxon>rosids</taxon>
        <taxon>fabids</taxon>
        <taxon>Malpighiales</taxon>
        <taxon>Rhizophoraceae</taxon>
        <taxon>Rhizophora</taxon>
    </lineage>
</organism>
<proteinExistence type="predicted"/>
<protein>
    <submittedName>
        <fullName evidence="1">Uncharacterized protein</fullName>
    </submittedName>
</protein>
<dbReference type="EMBL" id="GGEC01055468">
    <property type="protein sequence ID" value="MBX35952.1"/>
    <property type="molecule type" value="Transcribed_RNA"/>
</dbReference>
<sequence length="45" mass="5547">MNHKNQATFLGMRTGTRVNWDIIYYTWILTTFCKSEKNMLWTFRE</sequence>
<reference evidence="1" key="1">
    <citation type="submission" date="2018-02" db="EMBL/GenBank/DDBJ databases">
        <title>Rhizophora mucronata_Transcriptome.</title>
        <authorList>
            <person name="Meera S.P."/>
            <person name="Sreeshan A."/>
            <person name="Augustine A."/>
        </authorList>
    </citation>
    <scope>NUCLEOTIDE SEQUENCE</scope>
    <source>
        <tissue evidence="1">Leaf</tissue>
    </source>
</reference>